<dbReference type="GO" id="GO:0008170">
    <property type="term" value="F:N-methyltransferase activity"/>
    <property type="evidence" value="ECO:0007669"/>
    <property type="project" value="InterPro"/>
</dbReference>
<evidence type="ECO:0000313" key="4">
    <source>
        <dbReference type="Proteomes" id="UP000215694"/>
    </source>
</evidence>
<dbReference type="PANTHER" id="PTHR42998:SF1">
    <property type="entry name" value="TYPE I RESTRICTION ENZYME HINDI METHYLASE SUBUNIT"/>
    <property type="match status" value="1"/>
</dbReference>
<dbReference type="AlphaFoldDB" id="A0A371JAN6"/>
<name>A0A371JAN6_9FIRM</name>
<dbReference type="EMBL" id="NOJY02000001">
    <property type="protein sequence ID" value="RDY29773.1"/>
    <property type="molecule type" value="Genomic_DNA"/>
</dbReference>
<sequence>MEETMGKETRERIINNNRCLDILTKDKENITEDERAFLKKEYTGWGSVLGNTVGLAQFFTPDHVCKFIAEYLNPRLPENPKVLEPSAGVGALLNYIREDAEITCVEVEPSQCKILEYTEPSYEVLNISAGEFDRPNYYDLVIGNPPFNLTIETQKEWSLRKKNGKINSDELFLELAIQSAKEGGYIAFILPQSINYKDSLKGIRKLIYDTCWCIANISLPSETFARSGTNIPVTLLILRKAPKALPKVKTTNPKELGDAEFILGQPPVISIDITNIGYDKKGKLTPIDKDDEEFTQLDYVSDCLNDDLVFENICPEQPEWSERDKPIHNFICTGQAGLAYNYARNGTHELMPVMYNQLTLGRGCEIEFEGIEYSTMDWNVMNELIEKYKEKN</sequence>
<dbReference type="GO" id="GO:0032259">
    <property type="term" value="P:methylation"/>
    <property type="evidence" value="ECO:0007669"/>
    <property type="project" value="InterPro"/>
</dbReference>
<keyword evidence="4" id="KW-1185">Reference proteome</keyword>
<reference evidence="3 4" key="1">
    <citation type="journal article" date="2017" name="Genome Announc.">
        <title>Draft Genome Sequence of Romboutsia weinsteinii sp. nov. Strain CCRI-19649(T) Isolated from Surface Water.</title>
        <authorList>
            <person name="Maheux A.F."/>
            <person name="Boudreau D.K."/>
            <person name="Berube E."/>
            <person name="Boissinot M."/>
            <person name="Cantin P."/>
            <person name="Raymond F."/>
            <person name="Corbeil J."/>
            <person name="Omar R.F."/>
            <person name="Bergeron M.G."/>
        </authorList>
    </citation>
    <scope>NUCLEOTIDE SEQUENCE [LARGE SCALE GENOMIC DNA]</scope>
    <source>
        <strain evidence="3 4">CCRI-19649</strain>
    </source>
</reference>
<dbReference type="CDD" id="cd02440">
    <property type="entry name" value="AdoMet_MTases"/>
    <property type="match status" value="1"/>
</dbReference>
<dbReference type="GO" id="GO:0009307">
    <property type="term" value="P:DNA restriction-modification system"/>
    <property type="evidence" value="ECO:0007669"/>
    <property type="project" value="UniProtKB-KW"/>
</dbReference>
<dbReference type="InterPro" id="IPR002052">
    <property type="entry name" value="DNA_methylase_N6_adenine_CS"/>
</dbReference>
<dbReference type="GO" id="GO:0003677">
    <property type="term" value="F:DNA binding"/>
    <property type="evidence" value="ECO:0007669"/>
    <property type="project" value="InterPro"/>
</dbReference>
<dbReference type="InterPro" id="IPR052916">
    <property type="entry name" value="Type-I_RE_MTase_Subunit"/>
</dbReference>
<gene>
    <name evidence="3" type="ORF">CHL78_000965</name>
</gene>
<dbReference type="PRINTS" id="PR00507">
    <property type="entry name" value="N12N6MTFRASE"/>
</dbReference>
<dbReference type="InterPro" id="IPR003356">
    <property type="entry name" value="DNA_methylase_A-5"/>
</dbReference>
<accession>A0A371JAN6</accession>
<dbReference type="Proteomes" id="UP000215694">
    <property type="component" value="Unassembled WGS sequence"/>
</dbReference>
<evidence type="ECO:0000256" key="1">
    <source>
        <dbReference type="ARBA" id="ARBA00022747"/>
    </source>
</evidence>
<dbReference type="Pfam" id="PF02384">
    <property type="entry name" value="N6_Mtase"/>
    <property type="match status" value="1"/>
</dbReference>
<dbReference type="InterPro" id="IPR029063">
    <property type="entry name" value="SAM-dependent_MTases_sf"/>
</dbReference>
<protein>
    <recommendedName>
        <fullName evidence="2">DNA methylase adenine-specific domain-containing protein</fullName>
    </recommendedName>
</protein>
<proteinExistence type="predicted"/>
<keyword evidence="1" id="KW-0680">Restriction system</keyword>
<evidence type="ECO:0000313" key="3">
    <source>
        <dbReference type="EMBL" id="RDY29773.1"/>
    </source>
</evidence>
<dbReference type="PANTHER" id="PTHR42998">
    <property type="entry name" value="TYPE I RESTRICTION ENZYME HINDVIIP M PROTEIN-RELATED"/>
    <property type="match status" value="1"/>
</dbReference>
<evidence type="ECO:0000259" key="2">
    <source>
        <dbReference type="Pfam" id="PF02384"/>
    </source>
</evidence>
<dbReference type="PROSITE" id="PS00092">
    <property type="entry name" value="N6_MTASE"/>
    <property type="match status" value="1"/>
</dbReference>
<organism evidence="3 4">
    <name type="scientific">Romboutsia weinsteinii</name>
    <dbReference type="NCBI Taxonomy" id="2020949"/>
    <lineage>
        <taxon>Bacteria</taxon>
        <taxon>Bacillati</taxon>
        <taxon>Bacillota</taxon>
        <taxon>Clostridia</taxon>
        <taxon>Peptostreptococcales</taxon>
        <taxon>Peptostreptococcaceae</taxon>
        <taxon>Romboutsia</taxon>
    </lineage>
</organism>
<dbReference type="SUPFAM" id="SSF53335">
    <property type="entry name" value="S-adenosyl-L-methionine-dependent methyltransferases"/>
    <property type="match status" value="1"/>
</dbReference>
<dbReference type="Gene3D" id="3.40.50.150">
    <property type="entry name" value="Vaccinia Virus protein VP39"/>
    <property type="match status" value="1"/>
</dbReference>
<feature type="domain" description="DNA methylase adenine-specific" evidence="2">
    <location>
        <begin position="132"/>
        <end position="243"/>
    </location>
</feature>
<comment type="caution">
    <text evidence="3">The sequence shown here is derived from an EMBL/GenBank/DDBJ whole genome shotgun (WGS) entry which is preliminary data.</text>
</comment>